<reference evidence="1" key="1">
    <citation type="submission" date="2024-06" db="EMBL/GenBank/DDBJ databases">
        <title>Draft Genome Sequence of Deinococcus sonorensis Type Strain KR-87, a Biofilm Producing Representative of the Genus Deinococcus.</title>
        <authorList>
            <person name="Boren L.S."/>
            <person name="Grosso R.A."/>
            <person name="Hugenberg-Cox A.N."/>
            <person name="Hill J.T.E."/>
            <person name="Albert C.M."/>
            <person name="Tuohy J.M."/>
        </authorList>
    </citation>
    <scope>NUCLEOTIDE SEQUENCE</scope>
    <source>
        <strain evidence="1">KR-87</strain>
    </source>
</reference>
<evidence type="ECO:0000313" key="1">
    <source>
        <dbReference type="EMBL" id="XBV85557.1"/>
    </source>
</evidence>
<dbReference type="InterPro" id="IPR015421">
    <property type="entry name" value="PyrdxlP-dep_Trfase_major"/>
</dbReference>
<keyword evidence="1" id="KW-0378">Hydrolase</keyword>
<dbReference type="GO" id="GO:0004177">
    <property type="term" value="F:aminopeptidase activity"/>
    <property type="evidence" value="ECO:0007669"/>
    <property type="project" value="UniProtKB-KW"/>
</dbReference>
<keyword evidence="1" id="KW-0645">Protease</keyword>
<dbReference type="InterPro" id="IPR015422">
    <property type="entry name" value="PyrdxlP-dep_Trfase_small"/>
</dbReference>
<dbReference type="InterPro" id="IPR024551">
    <property type="entry name" value="AspAT_Ic"/>
</dbReference>
<dbReference type="PANTHER" id="PTHR43799">
    <property type="entry name" value="AMINOTRANSFERASE, PUTATIVE-RELATED"/>
    <property type="match status" value="1"/>
</dbReference>
<dbReference type="EMBL" id="CP158299">
    <property type="protein sequence ID" value="XBV85557.1"/>
    <property type="molecule type" value="Genomic_DNA"/>
</dbReference>
<dbReference type="Gene3D" id="3.90.1150.10">
    <property type="entry name" value="Aspartate Aminotransferase, domain 1"/>
    <property type="match status" value="1"/>
</dbReference>
<sequence>MTSAREQYEAFQARGLKLNIERGQPSDQDFDLSRGLLSALNDQDTHTETGLDLRNYPGGVAGLPEARALFGSMLGVKAANTIVWNNASLELQAHVLTWALLKGLPASSGPWVQQRPQMIVTVPGYDRHFLLLQTLGFELLTVQMQSDGPDLDAVERLAAGSDRVKGILFVPTYSNPGGQSISEEKARRLSALQAAAPDFTIFADDAYRVHHLYPDDRDVAVNFVQLCADAGHPDRAYVFASTSKITFAGAGLGFVATSEANVTALSVWLNAQSIGPNKVEQQRHVQFLKRYPGGVDALMAAHAEIIRPKFEAVNEALKEALGDSGLARWTSPRGGYFISLDTTYPVAQRVVELAAQAGVSLTPAGATYPGKQDPNGSNIRLAPTRPPVAEVREAMQVVAACIRLASEEYLAKQ</sequence>
<proteinExistence type="predicted"/>
<dbReference type="KEGG" id="dsc:ABOD76_19330"/>
<keyword evidence="1" id="KW-0031">Aminopeptidase</keyword>
<dbReference type="GO" id="GO:0004069">
    <property type="term" value="F:L-aspartate:2-oxoglutarate aminotransferase activity"/>
    <property type="evidence" value="ECO:0007669"/>
    <property type="project" value="InterPro"/>
</dbReference>
<dbReference type="PANTHER" id="PTHR43799:SF1">
    <property type="entry name" value="ASPARTATE AMINOTRANSFERASE"/>
    <property type="match status" value="1"/>
</dbReference>
<name>A0AAU7UA08_9DEIO</name>
<dbReference type="AlphaFoldDB" id="A0AAU7UA08"/>
<organism evidence="1">
    <name type="scientific">Deinococcus sonorensis KR-87</name>
    <dbReference type="NCBI Taxonomy" id="694439"/>
    <lineage>
        <taxon>Bacteria</taxon>
        <taxon>Thermotogati</taxon>
        <taxon>Deinococcota</taxon>
        <taxon>Deinococci</taxon>
        <taxon>Deinococcales</taxon>
        <taxon>Deinococcaceae</taxon>
        <taxon>Deinococcus</taxon>
    </lineage>
</organism>
<protein>
    <submittedName>
        <fullName evidence="1">Aminopeptidase</fullName>
    </submittedName>
</protein>
<dbReference type="Pfam" id="PF12897">
    <property type="entry name" value="Asp_aminotransf"/>
    <property type="match status" value="1"/>
</dbReference>
<accession>A0AAU7UA08</accession>
<gene>
    <name evidence="1" type="ORF">ABOD76_19330</name>
</gene>
<dbReference type="RefSeq" id="WP_350243594.1">
    <property type="nucleotide sequence ID" value="NZ_CP158299.1"/>
</dbReference>
<dbReference type="CDD" id="cd00609">
    <property type="entry name" value="AAT_like"/>
    <property type="match status" value="1"/>
</dbReference>
<dbReference type="SUPFAM" id="SSF53383">
    <property type="entry name" value="PLP-dependent transferases"/>
    <property type="match status" value="1"/>
</dbReference>
<dbReference type="Gene3D" id="3.40.640.10">
    <property type="entry name" value="Type I PLP-dependent aspartate aminotransferase-like (Major domain)"/>
    <property type="match status" value="1"/>
</dbReference>
<dbReference type="InterPro" id="IPR015424">
    <property type="entry name" value="PyrdxlP-dep_Trfase"/>
</dbReference>